<dbReference type="Gene3D" id="1.20.120.1630">
    <property type="match status" value="1"/>
</dbReference>
<sequence>MMILLLGCLSFLLFVLCDLNSVNWGVRALRPCFFAGCLLLAGSTAALLITARPRFLLPAPLRGLTGFLGALFLLLLVYSLFFALPFQQTYLEEAAERRAYDRGVYALCRHPGVLWFILFYLCCWLVRGSDALFWAWVLFSLLNVGYIVLQDLYIFPRTFGNYGEYRKTTPFLIPNRASMRRCAATIKAGEEHGREL</sequence>
<evidence type="ECO:0000313" key="2">
    <source>
        <dbReference type="EMBL" id="RLL08686.1"/>
    </source>
</evidence>
<feature type="transmembrane region" description="Helical" evidence="1">
    <location>
        <begin position="104"/>
        <end position="126"/>
    </location>
</feature>
<protein>
    <recommendedName>
        <fullName evidence="4">Isoprenylcysteine carboxylmethyltransferase family protein</fullName>
    </recommendedName>
</protein>
<keyword evidence="3" id="KW-1185">Reference proteome</keyword>
<feature type="transmembrane region" description="Helical" evidence="1">
    <location>
        <begin position="133"/>
        <end position="155"/>
    </location>
</feature>
<reference evidence="2 3" key="1">
    <citation type="submission" date="2018-10" db="EMBL/GenBank/DDBJ databases">
        <title>Anaerotruncus faecis sp. nov., isolated from human feces.</title>
        <authorList>
            <person name="Wang Y.-J."/>
        </authorList>
    </citation>
    <scope>NUCLEOTIDE SEQUENCE [LARGE SCALE GENOMIC DNA]</scope>
    <source>
        <strain evidence="2 3">22A2-44</strain>
    </source>
</reference>
<keyword evidence="1" id="KW-1133">Transmembrane helix</keyword>
<feature type="transmembrane region" description="Helical" evidence="1">
    <location>
        <begin position="33"/>
        <end position="51"/>
    </location>
</feature>
<dbReference type="EMBL" id="RCHT01000030">
    <property type="protein sequence ID" value="RLL08686.1"/>
    <property type="molecule type" value="Genomic_DNA"/>
</dbReference>
<keyword evidence="1" id="KW-0812">Transmembrane</keyword>
<keyword evidence="1" id="KW-0472">Membrane</keyword>
<accession>A0A498CJQ0</accession>
<dbReference type="AlphaFoldDB" id="A0A498CJQ0"/>
<feature type="transmembrane region" description="Helical" evidence="1">
    <location>
        <begin position="63"/>
        <end position="84"/>
    </location>
</feature>
<evidence type="ECO:0000313" key="3">
    <source>
        <dbReference type="Proteomes" id="UP000276301"/>
    </source>
</evidence>
<proteinExistence type="predicted"/>
<dbReference type="Proteomes" id="UP000276301">
    <property type="component" value="Unassembled WGS sequence"/>
</dbReference>
<evidence type="ECO:0008006" key="4">
    <source>
        <dbReference type="Google" id="ProtNLM"/>
    </source>
</evidence>
<name>A0A498CJQ0_9FIRM</name>
<organism evidence="2 3">
    <name type="scientific">Anaerotruncus massiliensis</name>
    <name type="common">ex Liu et al. 2021</name>
    <dbReference type="NCBI Taxonomy" id="2321404"/>
    <lineage>
        <taxon>Bacteria</taxon>
        <taxon>Bacillati</taxon>
        <taxon>Bacillota</taxon>
        <taxon>Clostridia</taxon>
        <taxon>Eubacteriales</taxon>
        <taxon>Oscillospiraceae</taxon>
        <taxon>Anaerotruncus</taxon>
    </lineage>
</organism>
<gene>
    <name evidence="2" type="ORF">D4A47_11730</name>
</gene>
<evidence type="ECO:0000256" key="1">
    <source>
        <dbReference type="SAM" id="Phobius"/>
    </source>
</evidence>
<comment type="caution">
    <text evidence="2">The sequence shown here is derived from an EMBL/GenBank/DDBJ whole genome shotgun (WGS) entry which is preliminary data.</text>
</comment>